<sequence>MSRGFSGAEVLHQNSVGHCSISADSNCTAGIVRKYFQTGELPTSGTVCEVNERPFQLPGLVVA</sequence>
<dbReference type="AlphaFoldDB" id="A0A9W9FZU9"/>
<organism evidence="2 3">
    <name type="scientific">Penicillium angulare</name>
    <dbReference type="NCBI Taxonomy" id="116970"/>
    <lineage>
        <taxon>Eukaryota</taxon>
        <taxon>Fungi</taxon>
        <taxon>Dikarya</taxon>
        <taxon>Ascomycota</taxon>
        <taxon>Pezizomycotina</taxon>
        <taxon>Eurotiomycetes</taxon>
        <taxon>Eurotiomycetidae</taxon>
        <taxon>Eurotiales</taxon>
        <taxon>Aspergillaceae</taxon>
        <taxon>Penicillium</taxon>
    </lineage>
</organism>
<feature type="domain" description="Peptidase S33 tripeptidyl aminopeptidase-like C-terminal" evidence="1">
    <location>
        <begin position="1"/>
        <end position="48"/>
    </location>
</feature>
<dbReference type="Proteomes" id="UP001149165">
    <property type="component" value="Unassembled WGS sequence"/>
</dbReference>
<dbReference type="InterPro" id="IPR013595">
    <property type="entry name" value="Pept_S33_TAP-like_C"/>
</dbReference>
<dbReference type="Pfam" id="PF08386">
    <property type="entry name" value="Abhydrolase_4"/>
    <property type="match status" value="1"/>
</dbReference>
<gene>
    <name evidence="2" type="ORF">N7456_006184</name>
</gene>
<reference evidence="2" key="1">
    <citation type="submission" date="2022-11" db="EMBL/GenBank/DDBJ databases">
        <authorList>
            <person name="Petersen C."/>
        </authorList>
    </citation>
    <scope>NUCLEOTIDE SEQUENCE</scope>
    <source>
        <strain evidence="2">IBT 30069</strain>
    </source>
</reference>
<evidence type="ECO:0000259" key="1">
    <source>
        <dbReference type="Pfam" id="PF08386"/>
    </source>
</evidence>
<dbReference type="OrthoDB" id="425534at2759"/>
<evidence type="ECO:0000313" key="3">
    <source>
        <dbReference type="Proteomes" id="UP001149165"/>
    </source>
</evidence>
<proteinExistence type="predicted"/>
<evidence type="ECO:0000313" key="2">
    <source>
        <dbReference type="EMBL" id="KAJ5109509.1"/>
    </source>
</evidence>
<keyword evidence="3" id="KW-1185">Reference proteome</keyword>
<protein>
    <recommendedName>
        <fullName evidence="1">Peptidase S33 tripeptidyl aminopeptidase-like C-terminal domain-containing protein</fullName>
    </recommendedName>
</protein>
<comment type="caution">
    <text evidence="2">The sequence shown here is derived from an EMBL/GenBank/DDBJ whole genome shotgun (WGS) entry which is preliminary data.</text>
</comment>
<dbReference type="EMBL" id="JAPQKH010000003">
    <property type="protein sequence ID" value="KAJ5109509.1"/>
    <property type="molecule type" value="Genomic_DNA"/>
</dbReference>
<name>A0A9W9FZU9_9EURO</name>
<reference evidence="2" key="2">
    <citation type="journal article" date="2023" name="IMA Fungus">
        <title>Comparative genomic study of the Penicillium genus elucidates a diverse pangenome and 15 lateral gene transfer events.</title>
        <authorList>
            <person name="Petersen C."/>
            <person name="Sorensen T."/>
            <person name="Nielsen M.R."/>
            <person name="Sondergaard T.E."/>
            <person name="Sorensen J.L."/>
            <person name="Fitzpatrick D.A."/>
            <person name="Frisvad J.C."/>
            <person name="Nielsen K.L."/>
        </authorList>
    </citation>
    <scope>NUCLEOTIDE SEQUENCE</scope>
    <source>
        <strain evidence="2">IBT 30069</strain>
    </source>
</reference>
<accession>A0A9W9FZU9</accession>